<dbReference type="Pfam" id="PF10117">
    <property type="entry name" value="McrBC"/>
    <property type="match status" value="1"/>
</dbReference>
<dbReference type="InterPro" id="IPR019292">
    <property type="entry name" value="McrC"/>
</dbReference>
<dbReference type="RefSeq" id="WP_071618401.1">
    <property type="nucleotide sequence ID" value="NZ_MINN01000081.1"/>
</dbReference>
<dbReference type="EMBL" id="MINN01000081">
    <property type="protein sequence ID" value="OIU71534.1"/>
    <property type="molecule type" value="Genomic_DNA"/>
</dbReference>
<organism evidence="1 2">
    <name type="scientific">Rossellomorea aquimaris</name>
    <dbReference type="NCBI Taxonomy" id="189382"/>
    <lineage>
        <taxon>Bacteria</taxon>
        <taxon>Bacillati</taxon>
        <taxon>Bacillota</taxon>
        <taxon>Bacilli</taxon>
        <taxon>Bacillales</taxon>
        <taxon>Bacillaceae</taxon>
        <taxon>Rossellomorea</taxon>
    </lineage>
</organism>
<evidence type="ECO:0000313" key="1">
    <source>
        <dbReference type="EMBL" id="OIU71534.1"/>
    </source>
</evidence>
<dbReference type="PANTHER" id="PTHR38733:SF1">
    <property type="entry name" value="TYPE IV METHYL-DIRECTED RESTRICTION ENZYME ECOKMCRBC"/>
    <property type="match status" value="1"/>
</dbReference>
<comment type="caution">
    <text evidence="1">The sequence shown here is derived from an EMBL/GenBank/DDBJ whole genome shotgun (WGS) entry which is preliminary data.</text>
</comment>
<keyword evidence="2" id="KW-1185">Reference proteome</keyword>
<dbReference type="AlphaFoldDB" id="A0A1J6W096"/>
<sequence length="361" mass="43117">MLVCEKDEYSPDILLNQVMKSTLQSICVNRYVKKETRKKSFMQLDYLHEVGEIQLTKKVFTQIYYGRHNVHYKRMIHLAKMLFELSLLSHKQGKWSLFSAELDEKALNGIFEKFLFHFYRIEQKEYRVSSEVLKWGLEGNTAFLPQMKTDVSLTHKNGQEKIIIDAKFYKNTFQENFGKSTFHSHNMYQLFTYLMHQKKELQLRGILIYPTNGMDVDEKYQWSEDVWMEVMTVDLDGAWKEIYGRLIGVVQSEDSKKIEQIQARIDEIFKGIEIRPEYTNEVILITEYEWNGKMNNFRVEYFIGSTKYVFHYPERLSPELDVYEISGDRLEQLENEVMYVKRMMARGIGAKEYYPLTEILR</sequence>
<reference evidence="1 2" key="1">
    <citation type="submission" date="2016-09" db="EMBL/GenBank/DDBJ databases">
        <title>Bacillus aquimaris SAMM genome sequence reveals colonization and biosurfactant production capacities.</title>
        <authorList>
            <person name="Waghmode S.R."/>
            <person name="Suryavanshi M.V."/>
        </authorList>
    </citation>
    <scope>NUCLEOTIDE SEQUENCE [LARGE SCALE GENOMIC DNA]</scope>
    <source>
        <strain evidence="1 2">SAMM</strain>
    </source>
</reference>
<dbReference type="Proteomes" id="UP000182062">
    <property type="component" value="Unassembled WGS sequence"/>
</dbReference>
<name>A0A1J6W096_9BACI</name>
<dbReference type="PANTHER" id="PTHR38733">
    <property type="entry name" value="PROTEIN MCRC"/>
    <property type="match status" value="1"/>
</dbReference>
<evidence type="ECO:0000313" key="2">
    <source>
        <dbReference type="Proteomes" id="UP000182062"/>
    </source>
</evidence>
<dbReference type="OrthoDB" id="9786961at2"/>
<protein>
    <submittedName>
        <fullName evidence="1">Uncharacterized protein</fullName>
    </submittedName>
</protein>
<proteinExistence type="predicted"/>
<accession>A0A1J6W096</accession>
<gene>
    <name evidence="1" type="ORF">BHE18_15695</name>
</gene>